<proteinExistence type="predicted"/>
<dbReference type="AlphaFoldDB" id="A0AAP2DB61"/>
<dbReference type="Proteomes" id="UP001319180">
    <property type="component" value="Unassembled WGS sequence"/>
</dbReference>
<dbReference type="PANTHER" id="PTHR39337">
    <property type="entry name" value="BLR5642 PROTEIN"/>
    <property type="match status" value="1"/>
</dbReference>
<evidence type="ECO:0000313" key="2">
    <source>
        <dbReference type="Proteomes" id="UP001319180"/>
    </source>
</evidence>
<dbReference type="InterPro" id="IPR014519">
    <property type="entry name" value="UCP024492"/>
</dbReference>
<sequence length="174" mass="19228">MAAPKKPLYTVGHGNRPIGVLLDLLEAYSIRYLADVRSRPYSRYNPQFNREVLAASLATRGIAYVYLGDALGGHPADPSCYTDGKIDYTLVATKDFYRQGIVRLHTAYDKDLALAIMCAESKPSECHRTRLIGETLVTEGIDVMHIDEHGGLQAHAAVMHALRKGRQPTDLFGN</sequence>
<gene>
    <name evidence="1" type="ORF">KK078_19615</name>
</gene>
<accession>A0AAP2DB61</accession>
<dbReference type="PANTHER" id="PTHR39337:SF1">
    <property type="entry name" value="BLR5642 PROTEIN"/>
    <property type="match status" value="1"/>
</dbReference>
<dbReference type="InterPro" id="IPR007438">
    <property type="entry name" value="DUF488"/>
</dbReference>
<evidence type="ECO:0000313" key="1">
    <source>
        <dbReference type="EMBL" id="MBT1688786.1"/>
    </source>
</evidence>
<keyword evidence="2" id="KW-1185">Reference proteome</keyword>
<reference evidence="1 2" key="1">
    <citation type="submission" date="2021-05" db="EMBL/GenBank/DDBJ databases">
        <title>A Polyphasic approach of four new species of the genus Ohtaekwangia: Ohtaekwangia histidinii sp. nov., Ohtaekwangia cretensis sp. nov., Ohtaekwangia indiensis sp. nov., Ohtaekwangia reichenbachii sp. nov. from diverse environment.</title>
        <authorList>
            <person name="Octaviana S."/>
        </authorList>
    </citation>
    <scope>NUCLEOTIDE SEQUENCE [LARGE SCALE GENOMIC DNA]</scope>
    <source>
        <strain evidence="1 2">PWU37</strain>
    </source>
</reference>
<dbReference type="EMBL" id="JAHESC010000031">
    <property type="protein sequence ID" value="MBT1688786.1"/>
    <property type="molecule type" value="Genomic_DNA"/>
</dbReference>
<name>A0AAP2DB61_9BACT</name>
<dbReference type="PIRSF" id="PIRSF024492">
    <property type="entry name" value="UCP024492"/>
    <property type="match status" value="1"/>
</dbReference>
<comment type="caution">
    <text evidence="1">The sequence shown here is derived from an EMBL/GenBank/DDBJ whole genome shotgun (WGS) entry which is preliminary data.</text>
</comment>
<protein>
    <submittedName>
        <fullName evidence="1">DUF488 domain-containing protein</fullName>
    </submittedName>
</protein>
<organism evidence="1 2">
    <name type="scientific">Dawidia soli</name>
    <dbReference type="NCBI Taxonomy" id="2782352"/>
    <lineage>
        <taxon>Bacteria</taxon>
        <taxon>Pseudomonadati</taxon>
        <taxon>Bacteroidota</taxon>
        <taxon>Cytophagia</taxon>
        <taxon>Cytophagales</taxon>
        <taxon>Chryseotaleaceae</taxon>
        <taxon>Dawidia</taxon>
    </lineage>
</organism>
<dbReference type="RefSeq" id="WP_254092014.1">
    <property type="nucleotide sequence ID" value="NZ_JAHESC010000031.1"/>
</dbReference>
<dbReference type="Pfam" id="PF04343">
    <property type="entry name" value="DUF488"/>
    <property type="match status" value="1"/>
</dbReference>